<feature type="binding site" evidence="6">
    <location>
        <position position="92"/>
    </location>
    <ligand>
        <name>a divalent metal cation</name>
        <dbReference type="ChEBI" id="CHEBI:60240"/>
        <label>1</label>
    </ligand>
</feature>
<keyword evidence="2 6" id="KW-0031">Aminopeptidase</keyword>
<dbReference type="InterPro" id="IPR036005">
    <property type="entry name" value="Creatinase/aminopeptidase-like"/>
</dbReference>
<dbReference type="EMBL" id="MFCX01000010">
    <property type="protein sequence ID" value="OGE26444.1"/>
    <property type="molecule type" value="Genomic_DNA"/>
</dbReference>
<dbReference type="Gene3D" id="3.90.230.10">
    <property type="entry name" value="Creatinase/methionine aminopeptidase superfamily"/>
    <property type="match status" value="1"/>
</dbReference>
<dbReference type="PRINTS" id="PR00599">
    <property type="entry name" value="MAPEPTIDASE"/>
</dbReference>
<organism evidence="9 10">
    <name type="scientific">Candidatus Daviesbacteria bacterium RIFCSPHIGHO2_02_FULL_39_12</name>
    <dbReference type="NCBI Taxonomy" id="1797770"/>
    <lineage>
        <taxon>Bacteria</taxon>
        <taxon>Candidatus Daviesiibacteriota</taxon>
    </lineage>
</organism>
<evidence type="ECO:0000256" key="1">
    <source>
        <dbReference type="ARBA" id="ARBA00002521"/>
    </source>
</evidence>
<comment type="catalytic activity">
    <reaction evidence="6 7">
        <text>Release of N-terminal amino acids, preferentially methionine, from peptides and arylamides.</text>
        <dbReference type="EC" id="3.4.11.18"/>
    </reaction>
</comment>
<dbReference type="GO" id="GO:0004239">
    <property type="term" value="F:initiator methionyl aminopeptidase activity"/>
    <property type="evidence" value="ECO:0007669"/>
    <property type="project" value="UniProtKB-UniRule"/>
</dbReference>
<comment type="cofactor">
    <cofactor evidence="6">
        <name>Co(2+)</name>
        <dbReference type="ChEBI" id="CHEBI:48828"/>
    </cofactor>
    <cofactor evidence="6">
        <name>Zn(2+)</name>
        <dbReference type="ChEBI" id="CHEBI:29105"/>
    </cofactor>
    <cofactor evidence="6">
        <name>Mn(2+)</name>
        <dbReference type="ChEBI" id="CHEBI:29035"/>
    </cofactor>
    <cofactor evidence="6">
        <name>Fe(2+)</name>
        <dbReference type="ChEBI" id="CHEBI:29033"/>
    </cofactor>
    <text evidence="6">Binds 2 divalent metal cations per subunit. Has a high-affinity and a low affinity metal-binding site. The true nature of the physiological cofactor is under debate. The enzyme is active with cobalt, zinc, manganese or divalent iron ions. Most likely, methionine aminopeptidases function as mononuclear Fe(2+)-metalloproteases under physiological conditions, and the catalytically relevant metal-binding site has been assigned to the histidine-containing high-affinity site.</text>
</comment>
<gene>
    <name evidence="6" type="primary">map</name>
    <name evidence="9" type="ORF">A3C26_03410</name>
</gene>
<dbReference type="EC" id="3.4.11.18" evidence="6 7"/>
<dbReference type="Pfam" id="PF00557">
    <property type="entry name" value="Peptidase_M24"/>
    <property type="match status" value="1"/>
</dbReference>
<dbReference type="NCBIfam" id="TIGR00500">
    <property type="entry name" value="met_pdase_I"/>
    <property type="match status" value="1"/>
</dbReference>
<dbReference type="PANTHER" id="PTHR43330:SF27">
    <property type="entry name" value="METHIONINE AMINOPEPTIDASE"/>
    <property type="match status" value="1"/>
</dbReference>
<dbReference type="AlphaFoldDB" id="A0A1F5JCT1"/>
<accession>A0A1F5JCT1</accession>
<name>A0A1F5JCT1_9BACT</name>
<dbReference type="Proteomes" id="UP000177042">
    <property type="component" value="Unassembled WGS sequence"/>
</dbReference>
<evidence type="ECO:0000256" key="5">
    <source>
        <dbReference type="ARBA" id="ARBA00022801"/>
    </source>
</evidence>
<feature type="domain" description="Peptidase M24" evidence="8">
    <location>
        <begin position="10"/>
        <end position="220"/>
    </location>
</feature>
<evidence type="ECO:0000259" key="8">
    <source>
        <dbReference type="Pfam" id="PF00557"/>
    </source>
</evidence>
<dbReference type="InterPro" id="IPR001714">
    <property type="entry name" value="Pept_M24_MAP"/>
</dbReference>
<dbReference type="GO" id="GO:0046872">
    <property type="term" value="F:metal ion binding"/>
    <property type="evidence" value="ECO:0007669"/>
    <property type="project" value="UniProtKB-UniRule"/>
</dbReference>
<evidence type="ECO:0000313" key="10">
    <source>
        <dbReference type="Proteomes" id="UP000177042"/>
    </source>
</evidence>
<feature type="binding site" evidence="6">
    <location>
        <position position="234"/>
    </location>
    <ligand>
        <name>a divalent metal cation</name>
        <dbReference type="ChEBI" id="CHEBI:60240"/>
        <label>1</label>
    </ligand>
</feature>
<evidence type="ECO:0000256" key="7">
    <source>
        <dbReference type="RuleBase" id="RU003653"/>
    </source>
</evidence>
<evidence type="ECO:0000313" key="9">
    <source>
        <dbReference type="EMBL" id="OGE26444.1"/>
    </source>
</evidence>
<keyword evidence="3 6" id="KW-0645">Protease</keyword>
<dbReference type="CDD" id="cd01086">
    <property type="entry name" value="MetAP1"/>
    <property type="match status" value="1"/>
</dbReference>
<reference evidence="9 10" key="1">
    <citation type="journal article" date="2016" name="Nat. Commun.">
        <title>Thousands of microbial genomes shed light on interconnected biogeochemical processes in an aquifer system.</title>
        <authorList>
            <person name="Anantharaman K."/>
            <person name="Brown C.T."/>
            <person name="Hug L.A."/>
            <person name="Sharon I."/>
            <person name="Castelle C.J."/>
            <person name="Probst A.J."/>
            <person name="Thomas B.C."/>
            <person name="Singh A."/>
            <person name="Wilkins M.J."/>
            <person name="Karaoz U."/>
            <person name="Brodie E.L."/>
            <person name="Williams K.H."/>
            <person name="Hubbard S.S."/>
            <person name="Banfield J.F."/>
        </authorList>
    </citation>
    <scope>NUCLEOTIDE SEQUENCE [LARGE SCALE GENOMIC DNA]</scope>
</reference>
<comment type="function">
    <text evidence="1 6">Removes the N-terminal methionine from nascent proteins. The N-terminal methionine is often cleaved when the second residue in the primary sequence is small and uncharged (Met-Ala-, Cys, Gly, Pro, Ser, Thr, or Val). Requires deformylation of the N(alpha)-formylated initiator methionine before it can be hydrolyzed.</text>
</comment>
<comment type="caution">
    <text evidence="9">The sequence shown here is derived from an EMBL/GenBank/DDBJ whole genome shotgun (WGS) entry which is preliminary data.</text>
</comment>
<proteinExistence type="inferred from homology"/>
<feature type="binding site" evidence="6">
    <location>
        <position position="75"/>
    </location>
    <ligand>
        <name>substrate</name>
    </ligand>
</feature>
<dbReference type="GO" id="GO:0005829">
    <property type="term" value="C:cytosol"/>
    <property type="evidence" value="ECO:0007669"/>
    <property type="project" value="TreeGrafter"/>
</dbReference>
<feature type="binding site" evidence="6">
    <location>
        <position position="177"/>
    </location>
    <ligand>
        <name>substrate</name>
    </ligand>
</feature>
<evidence type="ECO:0000256" key="2">
    <source>
        <dbReference type="ARBA" id="ARBA00022438"/>
    </source>
</evidence>
<dbReference type="GO" id="GO:0070006">
    <property type="term" value="F:metalloaminopeptidase activity"/>
    <property type="evidence" value="ECO:0007669"/>
    <property type="project" value="UniProtKB-UniRule"/>
</dbReference>
<sequence>MVRNRYELKLMKRSGQIAAAALKKAVESIKPGISGLDLDKIAEEEIYRLGGDLSYRTVPNYKFATCITVNEQVVHGIPTERKIENGDLVSVDLAVEYRGWHTDCAWTALVQSAKCKVKSEKEKFLKTGEQALWDGVAQAVDGNRVGDISNTIQTRIEVGGYSVVRSLVGHGIGKSLHEDPEVPGYGQKGSGLQLKTGMTLAIEVIFAMGKYDVVLEPDGWTYSTADKSLAGLFEMTVVVGKKQPEVLTEF</sequence>
<comment type="similarity">
    <text evidence="6">Belongs to the peptidase M24A family. Methionine aminopeptidase type 1 subfamily.</text>
</comment>
<keyword evidence="5 6" id="KW-0378">Hydrolase</keyword>
<evidence type="ECO:0000256" key="6">
    <source>
        <dbReference type="HAMAP-Rule" id="MF_01974"/>
    </source>
</evidence>
<dbReference type="InterPro" id="IPR000994">
    <property type="entry name" value="Pept_M24"/>
</dbReference>
<dbReference type="InterPro" id="IPR002467">
    <property type="entry name" value="Pept_M24A_MAP1"/>
</dbReference>
<keyword evidence="4 6" id="KW-0479">Metal-binding</keyword>
<feature type="binding site" evidence="6">
    <location>
        <position position="103"/>
    </location>
    <ligand>
        <name>a divalent metal cation</name>
        <dbReference type="ChEBI" id="CHEBI:60240"/>
        <label>2</label>
        <note>catalytic</note>
    </ligand>
</feature>
<feature type="binding site" evidence="6">
    <location>
        <position position="103"/>
    </location>
    <ligand>
        <name>a divalent metal cation</name>
        <dbReference type="ChEBI" id="CHEBI:60240"/>
        <label>1</label>
    </ligand>
</feature>
<evidence type="ECO:0000256" key="3">
    <source>
        <dbReference type="ARBA" id="ARBA00022670"/>
    </source>
</evidence>
<dbReference type="HAMAP" id="MF_01974">
    <property type="entry name" value="MetAP_1"/>
    <property type="match status" value="1"/>
</dbReference>
<protein>
    <recommendedName>
        <fullName evidence="6 7">Methionine aminopeptidase</fullName>
        <shortName evidence="6">MAP</shortName>
        <shortName evidence="6">MetAP</shortName>
        <ecNumber evidence="6 7">3.4.11.18</ecNumber>
    </recommendedName>
    <alternativeName>
        <fullName evidence="6">Peptidase M</fullName>
    </alternativeName>
</protein>
<feature type="binding site" evidence="6">
    <location>
        <position position="234"/>
    </location>
    <ligand>
        <name>a divalent metal cation</name>
        <dbReference type="ChEBI" id="CHEBI:60240"/>
        <label>2</label>
        <note>catalytic</note>
    </ligand>
</feature>
<dbReference type="GO" id="GO:0006508">
    <property type="term" value="P:proteolysis"/>
    <property type="evidence" value="ECO:0007669"/>
    <property type="project" value="UniProtKB-KW"/>
</dbReference>
<feature type="binding site" evidence="6">
    <location>
        <position position="203"/>
    </location>
    <ligand>
        <name>a divalent metal cation</name>
        <dbReference type="ChEBI" id="CHEBI:60240"/>
        <label>2</label>
        <note>catalytic</note>
    </ligand>
</feature>
<comment type="subunit">
    <text evidence="6">Monomer.</text>
</comment>
<dbReference type="SUPFAM" id="SSF55920">
    <property type="entry name" value="Creatinase/aminopeptidase"/>
    <property type="match status" value="1"/>
</dbReference>
<feature type="binding site" evidence="6">
    <location>
        <position position="170"/>
    </location>
    <ligand>
        <name>a divalent metal cation</name>
        <dbReference type="ChEBI" id="CHEBI:60240"/>
        <label>2</label>
        <note>catalytic</note>
    </ligand>
</feature>
<evidence type="ECO:0000256" key="4">
    <source>
        <dbReference type="ARBA" id="ARBA00022723"/>
    </source>
</evidence>
<dbReference type="PANTHER" id="PTHR43330">
    <property type="entry name" value="METHIONINE AMINOPEPTIDASE"/>
    <property type="match status" value="1"/>
</dbReference>